<dbReference type="SMART" id="SM00320">
    <property type="entry name" value="WD40"/>
    <property type="match status" value="7"/>
</dbReference>
<dbReference type="InterPro" id="IPR036322">
    <property type="entry name" value="WD40_repeat_dom_sf"/>
</dbReference>
<proteinExistence type="predicted"/>
<accession>A0AAX6DMP6</accession>
<reference evidence="4" key="1">
    <citation type="journal article" date="2023" name="GigaByte">
        <title>Genome assembly of the bearded iris, Iris pallida Lam.</title>
        <authorList>
            <person name="Bruccoleri R.E."/>
            <person name="Oakeley E.J."/>
            <person name="Faust A.M.E."/>
            <person name="Altorfer M."/>
            <person name="Dessus-Babus S."/>
            <person name="Burckhardt D."/>
            <person name="Oertli M."/>
            <person name="Naumann U."/>
            <person name="Petersen F."/>
            <person name="Wong J."/>
        </authorList>
    </citation>
    <scope>NUCLEOTIDE SEQUENCE</scope>
    <source>
        <strain evidence="4">GSM-AAB239-AS_SAM_17_03QT</strain>
    </source>
</reference>
<organism evidence="4 5">
    <name type="scientific">Iris pallida</name>
    <name type="common">Sweet iris</name>
    <dbReference type="NCBI Taxonomy" id="29817"/>
    <lineage>
        <taxon>Eukaryota</taxon>
        <taxon>Viridiplantae</taxon>
        <taxon>Streptophyta</taxon>
        <taxon>Embryophyta</taxon>
        <taxon>Tracheophyta</taxon>
        <taxon>Spermatophyta</taxon>
        <taxon>Magnoliopsida</taxon>
        <taxon>Liliopsida</taxon>
        <taxon>Asparagales</taxon>
        <taxon>Iridaceae</taxon>
        <taxon>Iridoideae</taxon>
        <taxon>Irideae</taxon>
        <taxon>Iris</taxon>
    </lineage>
</organism>
<comment type="caution">
    <text evidence="4">The sequence shown here is derived from an EMBL/GenBank/DDBJ whole genome shotgun (WGS) entry which is preliminary data.</text>
</comment>
<reference evidence="4" key="2">
    <citation type="submission" date="2023-04" db="EMBL/GenBank/DDBJ databases">
        <authorList>
            <person name="Bruccoleri R.E."/>
            <person name="Oakeley E.J."/>
            <person name="Faust A.-M."/>
            <person name="Dessus-Babus S."/>
            <person name="Altorfer M."/>
            <person name="Burckhardt D."/>
            <person name="Oertli M."/>
            <person name="Naumann U."/>
            <person name="Petersen F."/>
            <person name="Wong J."/>
        </authorList>
    </citation>
    <scope>NUCLEOTIDE SEQUENCE</scope>
    <source>
        <strain evidence="4">GSM-AAB239-AS_SAM_17_03QT</strain>
        <tissue evidence="4">Leaf</tissue>
    </source>
</reference>
<dbReference type="InterPro" id="IPR020472">
    <property type="entry name" value="WD40_PAC1"/>
</dbReference>
<name>A0AAX6DMP6_IRIPA</name>
<dbReference type="Gene3D" id="2.130.10.10">
    <property type="entry name" value="YVTN repeat-like/Quinoprotein amine dehydrogenase"/>
    <property type="match status" value="2"/>
</dbReference>
<evidence type="ECO:0000313" key="5">
    <source>
        <dbReference type="Proteomes" id="UP001140949"/>
    </source>
</evidence>
<keyword evidence="5" id="KW-1185">Reference proteome</keyword>
<sequence>MKLPVLCSTCSSSEDHIDPGGDCTASLKILSASSTSSSYSLPSTSSTSSEALSIQTFPSLPTLHPNFSAVSSQKTLPLSVSCSLVHSLNSPGSSQNALAFSQNALLLFSASPSSITVYSSQNALTPKSTLPKMPSLLSAGSVKSIAVAGRAPLLFFTAHQDGKIRAWTANNSGKVRLVSSLPTLADRILRYPIPSSHVAVRRHRRRLWIEHADAVSAVAAASGLLYSVSWDKTLKIWRLSDLRCVQSVTAHDDAVNAVAVASDGVVYTGSADTRIRVWSRSGDRRRRHFLVATLEKHRSAVNALAVSGDGRVLYSGSNDRSILVWEREESAAHMAVVGALRGHERAVMCLAAAGDGLVVSGSTDRTVRVWRRDGGGYSCLCVLRGHARGVRTLAAARAVVGEEGEEGYRVCSGSSDGEVRVWWVRVSECQRSDSE</sequence>
<feature type="repeat" description="WD" evidence="3">
    <location>
        <begin position="248"/>
        <end position="279"/>
    </location>
</feature>
<feature type="repeat" description="WD" evidence="3">
    <location>
        <begin position="340"/>
        <end position="370"/>
    </location>
</feature>
<dbReference type="SUPFAM" id="SSF50978">
    <property type="entry name" value="WD40 repeat-like"/>
    <property type="match status" value="1"/>
</dbReference>
<dbReference type="PANTHER" id="PTHR22844">
    <property type="entry name" value="F-BOX AND WD40 DOMAIN PROTEIN"/>
    <property type="match status" value="1"/>
</dbReference>
<protein>
    <submittedName>
        <fullName evidence="4">Nucleotide binding protein</fullName>
    </submittedName>
</protein>
<dbReference type="EMBL" id="JANAVB010043220">
    <property type="protein sequence ID" value="KAJ6793018.1"/>
    <property type="molecule type" value="Genomic_DNA"/>
</dbReference>
<evidence type="ECO:0000256" key="1">
    <source>
        <dbReference type="ARBA" id="ARBA00022574"/>
    </source>
</evidence>
<dbReference type="InterPro" id="IPR045182">
    <property type="entry name" value="JINGUBANG-like"/>
</dbReference>
<feature type="repeat" description="WD" evidence="3">
    <location>
        <begin position="208"/>
        <end position="247"/>
    </location>
</feature>
<dbReference type="PANTHER" id="PTHR22844:SF199">
    <property type="entry name" value="F21J9.19"/>
    <property type="match status" value="1"/>
</dbReference>
<evidence type="ECO:0000256" key="3">
    <source>
        <dbReference type="PROSITE-ProRule" id="PRU00221"/>
    </source>
</evidence>
<dbReference type="InterPro" id="IPR001680">
    <property type="entry name" value="WD40_rpt"/>
</dbReference>
<dbReference type="PROSITE" id="PS50082">
    <property type="entry name" value="WD_REPEATS_2"/>
    <property type="match status" value="4"/>
</dbReference>
<dbReference type="FunFam" id="2.130.10.10:FF:000775">
    <property type="entry name" value="BnaA09g28200D protein"/>
    <property type="match status" value="1"/>
</dbReference>
<dbReference type="Pfam" id="PF00400">
    <property type="entry name" value="WD40"/>
    <property type="match status" value="5"/>
</dbReference>
<feature type="repeat" description="WD" evidence="3">
    <location>
        <begin position="294"/>
        <end position="335"/>
    </location>
</feature>
<dbReference type="Proteomes" id="UP001140949">
    <property type="component" value="Unassembled WGS sequence"/>
</dbReference>
<dbReference type="AlphaFoldDB" id="A0AAX6DMP6"/>
<keyword evidence="2" id="KW-0677">Repeat</keyword>
<dbReference type="InterPro" id="IPR015943">
    <property type="entry name" value="WD40/YVTN_repeat-like_dom_sf"/>
</dbReference>
<dbReference type="PRINTS" id="PR00320">
    <property type="entry name" value="GPROTEINBRPT"/>
</dbReference>
<evidence type="ECO:0000313" key="4">
    <source>
        <dbReference type="EMBL" id="KAJ6793018.1"/>
    </source>
</evidence>
<dbReference type="PROSITE" id="PS50294">
    <property type="entry name" value="WD_REPEATS_REGION"/>
    <property type="match status" value="3"/>
</dbReference>
<gene>
    <name evidence="4" type="ORF">M6B38_112365</name>
</gene>
<keyword evidence="1 3" id="KW-0853">WD repeat</keyword>
<evidence type="ECO:0000256" key="2">
    <source>
        <dbReference type="ARBA" id="ARBA00022737"/>
    </source>
</evidence>